<evidence type="ECO:0000256" key="11">
    <source>
        <dbReference type="ARBA" id="ARBA00023264"/>
    </source>
</evidence>
<dbReference type="GO" id="GO:0016020">
    <property type="term" value="C:membrane"/>
    <property type="evidence" value="ECO:0007669"/>
    <property type="project" value="UniProtKB-SubCell"/>
</dbReference>
<comment type="catalytic activity">
    <reaction evidence="12">
        <text>a 1,2-diacyl-sn-glycero-3-phosphocholine + H2O = a 1-acyl-sn-glycero-3-phosphocholine + a fatty acid + H(+)</text>
        <dbReference type="Rhea" id="RHEA:15801"/>
        <dbReference type="ChEBI" id="CHEBI:15377"/>
        <dbReference type="ChEBI" id="CHEBI:15378"/>
        <dbReference type="ChEBI" id="CHEBI:28868"/>
        <dbReference type="ChEBI" id="CHEBI:57643"/>
        <dbReference type="ChEBI" id="CHEBI:58168"/>
        <dbReference type="EC" id="3.1.1.4"/>
    </reaction>
    <physiologicalReaction direction="left-to-right" evidence="12">
        <dbReference type="Rhea" id="RHEA:15802"/>
    </physiologicalReaction>
</comment>
<evidence type="ECO:0000256" key="8">
    <source>
        <dbReference type="ARBA" id="ARBA00022989"/>
    </source>
</evidence>
<name>A0AAN9AR86_9CAEN</name>
<evidence type="ECO:0000256" key="31">
    <source>
        <dbReference type="ARBA" id="ARBA00082158"/>
    </source>
</evidence>
<feature type="domain" description="AB hydrolase-1" evidence="34">
    <location>
        <begin position="121"/>
        <end position="363"/>
    </location>
</feature>
<dbReference type="SUPFAM" id="SSF53474">
    <property type="entry name" value="alpha/beta-Hydrolases"/>
    <property type="match status" value="1"/>
</dbReference>
<dbReference type="EC" id="3.1.1.4" evidence="3"/>
<evidence type="ECO:0000256" key="23">
    <source>
        <dbReference type="ARBA" id="ARBA00052087"/>
    </source>
</evidence>
<dbReference type="GO" id="GO:0047372">
    <property type="term" value="F:monoacylglycerol lipase activity"/>
    <property type="evidence" value="ECO:0007669"/>
    <property type="project" value="TreeGrafter"/>
</dbReference>
<evidence type="ECO:0000256" key="6">
    <source>
        <dbReference type="ARBA" id="ARBA00022801"/>
    </source>
</evidence>
<evidence type="ECO:0000256" key="26">
    <source>
        <dbReference type="ARBA" id="ARBA00052747"/>
    </source>
</evidence>
<evidence type="ECO:0000256" key="18">
    <source>
        <dbReference type="ARBA" id="ARBA00050195"/>
    </source>
</evidence>
<dbReference type="GO" id="GO:0051792">
    <property type="term" value="P:medium-chain fatty acid biosynthetic process"/>
    <property type="evidence" value="ECO:0007669"/>
    <property type="project" value="TreeGrafter"/>
</dbReference>
<dbReference type="GO" id="GO:0051793">
    <property type="term" value="P:medium-chain fatty acid catabolic process"/>
    <property type="evidence" value="ECO:0007669"/>
    <property type="project" value="TreeGrafter"/>
</dbReference>
<comment type="subcellular location">
    <subcellularLocation>
        <location evidence="1">Membrane</location>
        <topology evidence="1">Single-pass type II membrane protein</topology>
    </subcellularLocation>
</comment>
<dbReference type="Pfam" id="PF00561">
    <property type="entry name" value="Abhydrolase_1"/>
    <property type="match status" value="1"/>
</dbReference>
<evidence type="ECO:0000256" key="15">
    <source>
        <dbReference type="ARBA" id="ARBA00048471"/>
    </source>
</evidence>
<evidence type="ECO:0000256" key="21">
    <source>
        <dbReference type="ARBA" id="ARBA00051164"/>
    </source>
</evidence>
<evidence type="ECO:0000256" key="12">
    <source>
        <dbReference type="ARBA" id="ARBA00023422"/>
    </source>
</evidence>
<evidence type="ECO:0000256" key="30">
    <source>
        <dbReference type="ARBA" id="ARBA00071303"/>
    </source>
</evidence>
<organism evidence="35 36">
    <name type="scientific">Littorina saxatilis</name>
    <dbReference type="NCBI Taxonomy" id="31220"/>
    <lineage>
        <taxon>Eukaryota</taxon>
        <taxon>Metazoa</taxon>
        <taxon>Spiralia</taxon>
        <taxon>Lophotrochozoa</taxon>
        <taxon>Mollusca</taxon>
        <taxon>Gastropoda</taxon>
        <taxon>Caenogastropoda</taxon>
        <taxon>Littorinimorpha</taxon>
        <taxon>Littorinoidea</taxon>
        <taxon>Littorinidae</taxon>
        <taxon>Littorina</taxon>
    </lineage>
</organism>
<evidence type="ECO:0000256" key="20">
    <source>
        <dbReference type="ARBA" id="ARBA00050674"/>
    </source>
</evidence>
<evidence type="ECO:0000256" key="32">
    <source>
        <dbReference type="PIRSR" id="PIRSR005211-1"/>
    </source>
</evidence>
<keyword evidence="10 33" id="KW-0472">Membrane</keyword>
<dbReference type="FunFam" id="3.40.50.1820:FF:000079">
    <property type="entry name" value="Abhydrolase domain-containing 3"/>
    <property type="match status" value="1"/>
</dbReference>
<evidence type="ECO:0000256" key="17">
    <source>
        <dbReference type="ARBA" id="ARBA00050182"/>
    </source>
</evidence>
<comment type="catalytic activity">
    <reaction evidence="17">
        <text>1-octadecanoyl-2-nonanoyl-sn-glycero-3-phosphocholine + H2O = nonanoate + 1-octadecanoyl-sn-glycero-3-phosphocholine + H(+)</text>
        <dbReference type="Rhea" id="RHEA:54472"/>
        <dbReference type="ChEBI" id="CHEBI:15377"/>
        <dbReference type="ChEBI" id="CHEBI:15378"/>
        <dbReference type="ChEBI" id="CHEBI:32361"/>
        <dbReference type="ChEBI" id="CHEBI:73858"/>
        <dbReference type="ChEBI" id="CHEBI:138214"/>
    </reaction>
    <physiologicalReaction direction="left-to-right" evidence="17">
        <dbReference type="Rhea" id="RHEA:54473"/>
    </physiologicalReaction>
</comment>
<evidence type="ECO:0000256" key="13">
    <source>
        <dbReference type="ARBA" id="ARBA00047611"/>
    </source>
</evidence>
<dbReference type="InterPro" id="IPR050960">
    <property type="entry name" value="AB_hydrolase_4_sf"/>
</dbReference>
<comment type="catalytic activity">
    <reaction evidence="24">
        <text>1-tetradecanoyl-2-(9Z,12Z-octadecadienoyl)-sn-glycero-3-phosphocholine + H2O = 2-(9Z,12Z-octadecadienoyl)-sn-glycero-3-phosphocholine + tetradecanoate + H(+)</text>
        <dbReference type="Rhea" id="RHEA:54388"/>
        <dbReference type="ChEBI" id="CHEBI:15377"/>
        <dbReference type="ChEBI" id="CHEBI:15378"/>
        <dbReference type="ChEBI" id="CHEBI:30807"/>
        <dbReference type="ChEBI" id="CHEBI:76084"/>
        <dbReference type="ChEBI" id="CHEBI:86094"/>
    </reaction>
    <physiologicalReaction direction="left-to-right" evidence="24">
        <dbReference type="Rhea" id="RHEA:54389"/>
    </physiologicalReaction>
</comment>
<comment type="catalytic activity">
    <reaction evidence="15">
        <text>1-hexadecanoyl-2-glutaroyl-sn-glycero-3-phosphocholine + H2O = glutarate + 1-hexadecanoyl-sn-glycero-3-phosphocholine + H(+)</text>
        <dbReference type="Rhea" id="RHEA:41159"/>
        <dbReference type="ChEBI" id="CHEBI:15377"/>
        <dbReference type="ChEBI" id="CHEBI:15378"/>
        <dbReference type="ChEBI" id="CHEBI:30921"/>
        <dbReference type="ChEBI" id="CHEBI:72998"/>
        <dbReference type="ChEBI" id="CHEBI:77756"/>
    </reaction>
    <physiologicalReaction direction="left-to-right" evidence="15">
        <dbReference type="Rhea" id="RHEA:41160"/>
    </physiologicalReaction>
</comment>
<keyword evidence="4" id="KW-0719">Serine esterase</keyword>
<dbReference type="InterPro" id="IPR000073">
    <property type="entry name" value="AB_hydrolase_1"/>
</dbReference>
<comment type="caution">
    <text evidence="35">The sequence shown here is derived from an EMBL/GenBank/DDBJ whole genome shotgun (WGS) entry which is preliminary data.</text>
</comment>
<dbReference type="Gene3D" id="3.40.50.1820">
    <property type="entry name" value="alpha/beta hydrolase"/>
    <property type="match status" value="1"/>
</dbReference>
<gene>
    <name evidence="35" type="ORF">V1264_009299</name>
</gene>
<comment type="catalytic activity">
    <reaction evidence="22">
        <text>1-tetradecanoyl-2-(9Z,12Z-octadecadienoyl)-sn-glycero-3-phosphocholine + H2O = 1-tetradecanoyl-sn-glycero-3-phosphocholine + (9Z,12Z)-octadecadienoate + H(+)</text>
        <dbReference type="Rhea" id="RHEA:54392"/>
        <dbReference type="ChEBI" id="CHEBI:15377"/>
        <dbReference type="ChEBI" id="CHEBI:15378"/>
        <dbReference type="ChEBI" id="CHEBI:30245"/>
        <dbReference type="ChEBI" id="CHEBI:64489"/>
        <dbReference type="ChEBI" id="CHEBI:86094"/>
    </reaction>
    <physiologicalReaction direction="left-to-right" evidence="22">
        <dbReference type="Rhea" id="RHEA:54393"/>
    </physiologicalReaction>
</comment>
<comment type="function">
    <text evidence="29">Phospholipase that may play a role in phospholipids remodeling. May selectively cleave myristate (C14)-containing phosphatidylcholines through its predominant phospholipase 1 activity, cleaving preferentially acyl groups in sn1 position. In parallel, may have a minor phospholipase 2 activity acting on acyl groups in position sn2. In addition to (C14)-containing phosphatidylcholines, may also act on other medium-chain-containing and oxidatively truncated phospholipids.</text>
</comment>
<comment type="catalytic activity">
    <reaction evidence="27">
        <text>1-hexadecanoyl-2-nonadioyl-sn-glycero-3-phosphocholine + H2O = nonanedioate + 1-hexadecanoyl-sn-glycero-3-phosphocholine + H(+)</text>
        <dbReference type="Rhea" id="RHEA:41388"/>
        <dbReference type="ChEBI" id="CHEBI:15377"/>
        <dbReference type="ChEBI" id="CHEBI:15378"/>
        <dbReference type="ChEBI" id="CHEBI:72998"/>
        <dbReference type="ChEBI" id="CHEBI:78207"/>
        <dbReference type="ChEBI" id="CHEBI:78208"/>
    </reaction>
    <physiologicalReaction direction="left-to-right" evidence="27">
        <dbReference type="Rhea" id="RHEA:41389"/>
    </physiologicalReaction>
</comment>
<evidence type="ECO:0000256" key="27">
    <source>
        <dbReference type="ARBA" id="ARBA00052808"/>
    </source>
</evidence>
<evidence type="ECO:0000256" key="5">
    <source>
        <dbReference type="ARBA" id="ARBA00022692"/>
    </source>
</evidence>
<keyword evidence="36" id="KW-1185">Reference proteome</keyword>
<keyword evidence="11" id="KW-1208">Phospholipid metabolism</keyword>
<comment type="catalytic activity">
    <reaction evidence="16">
        <text>1,2-ditetradecanoyl-sn-glycero-3-phosphocholine + H2O = 1-tetradecanoyl-sn-glycero-3-phosphocholine + tetradecanoate + H(+)</text>
        <dbReference type="Rhea" id="RHEA:54456"/>
        <dbReference type="ChEBI" id="CHEBI:15377"/>
        <dbReference type="ChEBI" id="CHEBI:15378"/>
        <dbReference type="ChEBI" id="CHEBI:30807"/>
        <dbReference type="ChEBI" id="CHEBI:45240"/>
        <dbReference type="ChEBI" id="CHEBI:64489"/>
    </reaction>
    <physiologicalReaction direction="left-to-right" evidence="16">
        <dbReference type="Rhea" id="RHEA:54457"/>
    </physiologicalReaction>
</comment>
<keyword evidence="7" id="KW-0735">Signal-anchor</keyword>
<feature type="active site" description="Charge relay system" evidence="32">
    <location>
        <position position="356"/>
    </location>
</feature>
<comment type="catalytic activity">
    <reaction evidence="25">
        <text>1-octadecanoyl-2-hexanoyl-sn-glycero-3-phosphocholine + H2O = hexanoate + 1-octadecanoyl-sn-glycero-3-phosphocholine + H(+)</text>
        <dbReference type="Rhea" id="RHEA:54464"/>
        <dbReference type="ChEBI" id="CHEBI:15377"/>
        <dbReference type="ChEBI" id="CHEBI:15378"/>
        <dbReference type="ChEBI" id="CHEBI:17120"/>
        <dbReference type="ChEBI" id="CHEBI:73858"/>
        <dbReference type="ChEBI" id="CHEBI:138212"/>
    </reaction>
    <physiologicalReaction direction="left-to-right" evidence="25">
        <dbReference type="Rhea" id="RHEA:54465"/>
    </physiologicalReaction>
</comment>
<protein>
    <recommendedName>
        <fullName evidence="30">Phospholipase ABHD3</fullName>
        <ecNumber evidence="3">3.1.1.4</ecNumber>
    </recommendedName>
    <alternativeName>
        <fullName evidence="31">Abhydrolase domain-containing protein 3</fullName>
    </alternativeName>
</protein>
<evidence type="ECO:0000256" key="28">
    <source>
        <dbReference type="ARBA" id="ARBA00052894"/>
    </source>
</evidence>
<keyword evidence="8 33" id="KW-1133">Transmembrane helix</keyword>
<proteinExistence type="inferred from homology"/>
<evidence type="ECO:0000313" key="35">
    <source>
        <dbReference type="EMBL" id="KAK7091642.1"/>
    </source>
</evidence>
<dbReference type="Proteomes" id="UP001374579">
    <property type="component" value="Unassembled WGS sequence"/>
</dbReference>
<keyword evidence="5 33" id="KW-0812">Transmembrane</keyword>
<comment type="catalytic activity">
    <reaction evidence="14">
        <text>1-hexadecanoyl-2-(9-oxononanoyl)-sn-glycero-3-phosphocholine + H2O = 9-oxononanoate + 1-hexadecanoyl-sn-glycero-3-phosphocholine + H(+)</text>
        <dbReference type="Rhea" id="RHEA:41179"/>
        <dbReference type="ChEBI" id="CHEBI:15377"/>
        <dbReference type="ChEBI" id="CHEBI:15378"/>
        <dbReference type="ChEBI" id="CHEBI:61042"/>
        <dbReference type="ChEBI" id="CHEBI:72998"/>
        <dbReference type="ChEBI" id="CHEBI:77812"/>
    </reaction>
    <physiologicalReaction direction="left-to-right" evidence="14">
        <dbReference type="Rhea" id="RHEA:41180"/>
    </physiologicalReaction>
</comment>
<dbReference type="PIRSF" id="PIRSF005211">
    <property type="entry name" value="Ab_hydro_YheT"/>
    <property type="match status" value="1"/>
</dbReference>
<dbReference type="PANTHER" id="PTHR10794:SF63">
    <property type="entry name" value="ALPHA_BETA HYDROLASE 1, ISOFORM A"/>
    <property type="match status" value="1"/>
</dbReference>
<dbReference type="GO" id="GO:0006650">
    <property type="term" value="P:glycerophospholipid metabolic process"/>
    <property type="evidence" value="ECO:0007669"/>
    <property type="project" value="UniProtKB-ARBA"/>
</dbReference>
<evidence type="ECO:0000256" key="2">
    <source>
        <dbReference type="ARBA" id="ARBA00010884"/>
    </source>
</evidence>
<evidence type="ECO:0000256" key="22">
    <source>
        <dbReference type="ARBA" id="ARBA00051705"/>
    </source>
</evidence>
<evidence type="ECO:0000256" key="24">
    <source>
        <dbReference type="ARBA" id="ARBA00052144"/>
    </source>
</evidence>
<comment type="catalytic activity">
    <reaction evidence="26">
        <text>1-octadecanoyl-2-octanoyl-sn-glycero-3-phosphocholine + H2O = 1-octadecanoyl-sn-glycero-3-phosphocholine + octanoate + H(+)</text>
        <dbReference type="Rhea" id="RHEA:54468"/>
        <dbReference type="ChEBI" id="CHEBI:15377"/>
        <dbReference type="ChEBI" id="CHEBI:15378"/>
        <dbReference type="ChEBI" id="CHEBI:25646"/>
        <dbReference type="ChEBI" id="CHEBI:73858"/>
        <dbReference type="ChEBI" id="CHEBI:138213"/>
    </reaction>
    <physiologicalReaction direction="left-to-right" evidence="26">
        <dbReference type="Rhea" id="RHEA:54469"/>
    </physiologicalReaction>
</comment>
<comment type="catalytic activity">
    <reaction evidence="19">
        <text>1-O-hexadecyl-2-nonadioyl-sn-glycero-3-phosphocholine + H2O = nonanedioate + 1-O-hexadecyl-sn-glycero-3-phosphocholine + H(+)</text>
        <dbReference type="Rhea" id="RHEA:54552"/>
        <dbReference type="ChEBI" id="CHEBI:15377"/>
        <dbReference type="ChEBI" id="CHEBI:15378"/>
        <dbReference type="ChEBI" id="CHEBI:64496"/>
        <dbReference type="ChEBI" id="CHEBI:78208"/>
        <dbReference type="ChEBI" id="CHEBI:138269"/>
    </reaction>
    <physiologicalReaction direction="left-to-right" evidence="19">
        <dbReference type="Rhea" id="RHEA:54553"/>
    </physiologicalReaction>
</comment>
<sequence>MEMYRKVSSLLQDNPSLPLAIAFGGLYAAYYLLVVVKKPRIACGDKRLQKLIERHCPVAREAYWPTWWCFQSHVMTLLRAIIQSYPRITYRSEFLLMPDGGQVKLDWADNDNSPIPSSSRPTVLLLPGLTGSSEDSYILHMVHDTLPLGYRCVVFNNRGNGGADLLTPRTYCAANTEDTEFVVNHINATFPDAPVMGVGVSLGGMILFNYLAAAGKKSGLCAGMCISVAWNVFESCISLEKPLNLLFFNRYLARLLVNKIKDNIKLFERQLDVDHVLESSTIREFDTRVTYKMFGYDSCEHYYKEASLHDKIHALHVPVLTLNAADDPFSPLHAIPVDEALQNEHIAMVITSHGGHIGFLEGAFPRDKNYMYRWYSQYVDAVFKHGVKEE</sequence>
<comment type="catalytic activity">
    <reaction evidence="23">
        <text>1-octadecanoyl-2-acetyl-sn-glycero-3-phosphocholine + H2O = 1-octadecanoyl-sn-glycero-3-phosphocholine + acetate + H(+)</text>
        <dbReference type="Rhea" id="RHEA:54408"/>
        <dbReference type="ChEBI" id="CHEBI:15377"/>
        <dbReference type="ChEBI" id="CHEBI:15378"/>
        <dbReference type="ChEBI" id="CHEBI:30089"/>
        <dbReference type="ChEBI" id="CHEBI:73858"/>
        <dbReference type="ChEBI" id="CHEBI:75220"/>
    </reaction>
    <physiologicalReaction direction="left-to-right" evidence="23">
        <dbReference type="Rhea" id="RHEA:54409"/>
    </physiologicalReaction>
</comment>
<feature type="active site" description="Charge relay system" evidence="32">
    <location>
        <position position="327"/>
    </location>
</feature>
<dbReference type="EMBL" id="JBAMIC010000022">
    <property type="protein sequence ID" value="KAK7091642.1"/>
    <property type="molecule type" value="Genomic_DNA"/>
</dbReference>
<dbReference type="InterPro" id="IPR029058">
    <property type="entry name" value="AB_hydrolase_fold"/>
</dbReference>
<evidence type="ECO:0000256" key="33">
    <source>
        <dbReference type="SAM" id="Phobius"/>
    </source>
</evidence>
<dbReference type="GO" id="GO:0008126">
    <property type="term" value="F:acetylesterase activity"/>
    <property type="evidence" value="ECO:0007669"/>
    <property type="project" value="TreeGrafter"/>
</dbReference>
<evidence type="ECO:0000256" key="29">
    <source>
        <dbReference type="ARBA" id="ARBA00059841"/>
    </source>
</evidence>
<evidence type="ECO:0000313" key="36">
    <source>
        <dbReference type="Proteomes" id="UP001374579"/>
    </source>
</evidence>
<comment type="similarity">
    <text evidence="2">Belongs to the AB hydrolase superfamily. AB hydrolase 4 family.</text>
</comment>
<evidence type="ECO:0000259" key="34">
    <source>
        <dbReference type="Pfam" id="PF00561"/>
    </source>
</evidence>
<evidence type="ECO:0000256" key="3">
    <source>
        <dbReference type="ARBA" id="ARBA00013278"/>
    </source>
</evidence>
<comment type="catalytic activity">
    <reaction evidence="13">
        <text>1-hexadecanoyl-2-(5-oxopentanoyl)-sn-glycero-3-phosphocholine + H2O = 5-oxopentanoate + 1-hexadecanoyl-sn-glycero-3-phosphocholine + H(+)</text>
        <dbReference type="Rhea" id="RHEA:40483"/>
        <dbReference type="ChEBI" id="CHEBI:15377"/>
        <dbReference type="ChEBI" id="CHEBI:15378"/>
        <dbReference type="ChEBI" id="CHEBI:16120"/>
        <dbReference type="ChEBI" id="CHEBI:72998"/>
        <dbReference type="ChEBI" id="CHEBI:77890"/>
    </reaction>
    <physiologicalReaction direction="left-to-right" evidence="13">
        <dbReference type="Rhea" id="RHEA:40484"/>
    </physiologicalReaction>
</comment>
<evidence type="ECO:0000256" key="14">
    <source>
        <dbReference type="ARBA" id="ARBA00048288"/>
    </source>
</evidence>
<feature type="active site" description="Charge relay system" evidence="32">
    <location>
        <position position="201"/>
    </location>
</feature>
<feature type="transmembrane region" description="Helical" evidence="33">
    <location>
        <begin position="16"/>
        <end position="36"/>
    </location>
</feature>
<evidence type="ECO:0000256" key="7">
    <source>
        <dbReference type="ARBA" id="ARBA00022968"/>
    </source>
</evidence>
<reference evidence="35 36" key="1">
    <citation type="submission" date="2024-02" db="EMBL/GenBank/DDBJ databases">
        <title>Chromosome-scale genome assembly of the rough periwinkle Littorina saxatilis.</title>
        <authorList>
            <person name="De Jode A."/>
            <person name="Faria R."/>
            <person name="Formenti G."/>
            <person name="Sims Y."/>
            <person name="Smith T.P."/>
            <person name="Tracey A."/>
            <person name="Wood J.M.D."/>
            <person name="Zagrodzka Z.B."/>
            <person name="Johannesson K."/>
            <person name="Butlin R.K."/>
            <person name="Leder E.H."/>
        </authorList>
    </citation>
    <scope>NUCLEOTIDE SEQUENCE [LARGE SCALE GENOMIC DNA]</scope>
    <source>
        <strain evidence="35">Snail1</strain>
        <tissue evidence="35">Muscle</tissue>
    </source>
</reference>
<dbReference type="InterPro" id="IPR012020">
    <property type="entry name" value="ABHD4"/>
</dbReference>
<comment type="catalytic activity">
    <reaction evidence="21">
        <text>1-tetradecanoyl-2-(5Z,8Z,11Z,14Z-eicosatetraenoyl)-sn-glycero-3-phosphocholine + H2O = 2-(5Z,8Z,11Z,14Z)-eicosatetraenoyl-sn-glycero-3-phosphocholine + tetradecanoate + H(+)</text>
        <dbReference type="Rhea" id="RHEA:54396"/>
        <dbReference type="ChEBI" id="CHEBI:15377"/>
        <dbReference type="ChEBI" id="CHEBI:15378"/>
        <dbReference type="ChEBI" id="CHEBI:30807"/>
        <dbReference type="ChEBI" id="CHEBI:76079"/>
        <dbReference type="ChEBI" id="CHEBI:86102"/>
    </reaction>
    <physiologicalReaction direction="left-to-right" evidence="21">
        <dbReference type="Rhea" id="RHEA:54397"/>
    </physiologicalReaction>
</comment>
<dbReference type="AlphaFoldDB" id="A0AAN9AR86"/>
<dbReference type="GO" id="GO:0004623">
    <property type="term" value="F:phospholipase A2 activity"/>
    <property type="evidence" value="ECO:0007669"/>
    <property type="project" value="UniProtKB-EC"/>
</dbReference>
<evidence type="ECO:0000256" key="19">
    <source>
        <dbReference type="ARBA" id="ARBA00050276"/>
    </source>
</evidence>
<comment type="catalytic activity">
    <reaction evidence="20">
        <text>1-octadecanoyl-2-pentanoyl-sn-glycero-3-phosphocholine + H2O = pentanoate + 1-octadecanoyl-sn-glycero-3-phosphocholine + H(+)</text>
        <dbReference type="Rhea" id="RHEA:54460"/>
        <dbReference type="ChEBI" id="CHEBI:15377"/>
        <dbReference type="ChEBI" id="CHEBI:15378"/>
        <dbReference type="ChEBI" id="CHEBI:31011"/>
        <dbReference type="ChEBI" id="CHEBI:73858"/>
        <dbReference type="ChEBI" id="CHEBI:138211"/>
    </reaction>
    <physiologicalReaction direction="left-to-right" evidence="20">
        <dbReference type="Rhea" id="RHEA:54461"/>
    </physiologicalReaction>
</comment>
<evidence type="ECO:0000256" key="10">
    <source>
        <dbReference type="ARBA" id="ARBA00023136"/>
    </source>
</evidence>
<keyword evidence="6" id="KW-0378">Hydrolase</keyword>
<dbReference type="PANTHER" id="PTHR10794">
    <property type="entry name" value="ABHYDROLASE DOMAIN-CONTAINING PROTEIN"/>
    <property type="match status" value="1"/>
</dbReference>
<evidence type="ECO:0000256" key="16">
    <source>
        <dbReference type="ARBA" id="ARBA00050145"/>
    </source>
</evidence>
<evidence type="ECO:0000256" key="9">
    <source>
        <dbReference type="ARBA" id="ARBA00023098"/>
    </source>
</evidence>
<accession>A0AAN9AR86</accession>
<evidence type="ECO:0000256" key="1">
    <source>
        <dbReference type="ARBA" id="ARBA00004606"/>
    </source>
</evidence>
<evidence type="ECO:0000256" key="25">
    <source>
        <dbReference type="ARBA" id="ARBA00052588"/>
    </source>
</evidence>
<comment type="catalytic activity">
    <reaction evidence="18">
        <text>1-tetradecanoyl-2-(4Z,7Z,10Z,13Z,16Z,19Z-docosahexaenoyl)-sn-glycero-3-phosphocholine + H2O = 2-(4Z,7Z,10Z,13Z,16Z,19Z-docosahexaenoyl)-sn-glycero-3-phosphocholine + tetradecanoate + H(+)</text>
        <dbReference type="Rhea" id="RHEA:54400"/>
        <dbReference type="ChEBI" id="CHEBI:15377"/>
        <dbReference type="ChEBI" id="CHEBI:15378"/>
        <dbReference type="ChEBI" id="CHEBI:30807"/>
        <dbReference type="ChEBI" id="CHEBI:76085"/>
        <dbReference type="ChEBI" id="CHEBI:86162"/>
    </reaction>
    <physiologicalReaction direction="left-to-right" evidence="18">
        <dbReference type="Rhea" id="RHEA:54401"/>
    </physiologicalReaction>
</comment>
<evidence type="ECO:0000256" key="4">
    <source>
        <dbReference type="ARBA" id="ARBA00022487"/>
    </source>
</evidence>
<comment type="catalytic activity">
    <reaction evidence="28">
        <text>1,2-ditetradecanoyl-sn-glycero-3-phosphocholine + H2O = 2-tetradecanoyl-sn-glycero-3-phosphocholine + tetradecanoate + H(+)</text>
        <dbReference type="Rhea" id="RHEA:54404"/>
        <dbReference type="ChEBI" id="CHEBI:15377"/>
        <dbReference type="ChEBI" id="CHEBI:15378"/>
        <dbReference type="ChEBI" id="CHEBI:30807"/>
        <dbReference type="ChEBI" id="CHEBI:45240"/>
        <dbReference type="ChEBI" id="CHEBI:131738"/>
    </reaction>
    <physiologicalReaction direction="left-to-right" evidence="28">
        <dbReference type="Rhea" id="RHEA:54405"/>
    </physiologicalReaction>
</comment>
<keyword evidence="9" id="KW-0443">Lipid metabolism</keyword>